<name>A0A6V8LQE8_9ACTN</name>
<evidence type="ECO:0000313" key="1">
    <source>
        <dbReference type="EMBL" id="GFJ94925.1"/>
    </source>
</evidence>
<dbReference type="Proteomes" id="UP000482960">
    <property type="component" value="Unassembled WGS sequence"/>
</dbReference>
<keyword evidence="2" id="KW-1185">Reference proteome</keyword>
<reference evidence="1 2" key="1">
    <citation type="submission" date="2020-03" db="EMBL/GenBank/DDBJ databases">
        <title>Whole genome shotgun sequence of Phytohabitans rumicis NBRC 108638.</title>
        <authorList>
            <person name="Komaki H."/>
            <person name="Tamura T."/>
        </authorList>
    </citation>
    <scope>NUCLEOTIDE SEQUENCE [LARGE SCALE GENOMIC DNA]</scope>
    <source>
        <strain evidence="1 2">NBRC 108638</strain>
    </source>
</reference>
<gene>
    <name evidence="1" type="ORF">Prum_085670</name>
</gene>
<accession>A0A6V8LQE8</accession>
<sequence>MAYAPDMPTWTLNDVEGAFRGAWGRDTCDEHDLAQWRTDNKARGQCGVTALVLRELIGGDLLFGDVRVAGVRTGGHWWNRLPGGLEVDLTREQFGPDEVVTGGEVVDVPPGPPRRCREQYDLLRARVHTHLGLS</sequence>
<organism evidence="1 2">
    <name type="scientific">Phytohabitans rumicis</name>
    <dbReference type="NCBI Taxonomy" id="1076125"/>
    <lineage>
        <taxon>Bacteria</taxon>
        <taxon>Bacillati</taxon>
        <taxon>Actinomycetota</taxon>
        <taxon>Actinomycetes</taxon>
        <taxon>Micromonosporales</taxon>
        <taxon>Micromonosporaceae</taxon>
    </lineage>
</organism>
<protein>
    <submittedName>
        <fullName evidence="1">Uncharacterized protein</fullName>
    </submittedName>
</protein>
<evidence type="ECO:0000313" key="2">
    <source>
        <dbReference type="Proteomes" id="UP000482960"/>
    </source>
</evidence>
<dbReference type="EMBL" id="BLPG01000001">
    <property type="protein sequence ID" value="GFJ94925.1"/>
    <property type="molecule type" value="Genomic_DNA"/>
</dbReference>
<proteinExistence type="predicted"/>
<dbReference type="AlphaFoldDB" id="A0A6V8LQE8"/>
<dbReference type="InterPro" id="IPR056238">
    <property type="entry name" value="YunG-like"/>
</dbReference>
<comment type="caution">
    <text evidence="1">The sequence shown here is derived from an EMBL/GenBank/DDBJ whole genome shotgun (WGS) entry which is preliminary data.</text>
</comment>
<reference evidence="1 2" key="2">
    <citation type="submission" date="2020-03" db="EMBL/GenBank/DDBJ databases">
        <authorList>
            <person name="Ichikawa N."/>
            <person name="Kimura A."/>
            <person name="Kitahashi Y."/>
            <person name="Uohara A."/>
        </authorList>
    </citation>
    <scope>NUCLEOTIDE SEQUENCE [LARGE SCALE GENOMIC DNA]</scope>
    <source>
        <strain evidence="1 2">NBRC 108638</strain>
    </source>
</reference>
<dbReference type="Pfam" id="PF24585">
    <property type="entry name" value="YunG"/>
    <property type="match status" value="1"/>
</dbReference>